<dbReference type="InterPro" id="IPR024654">
    <property type="entry name" value="Calcineurin-like_PHP_lpxH"/>
</dbReference>
<evidence type="ECO:0000256" key="1">
    <source>
        <dbReference type="ARBA" id="ARBA00008950"/>
    </source>
</evidence>
<evidence type="ECO:0000313" key="5">
    <source>
        <dbReference type="Proteomes" id="UP000069771"/>
    </source>
</evidence>
<evidence type="ECO:0000313" key="4">
    <source>
        <dbReference type="EMBL" id="AMK53555.1"/>
    </source>
</evidence>
<dbReference type="AlphaFoldDB" id="A0A140DSC8"/>
<sequence length="238" mass="27663">MRYYIADCHFWHAALNDHMDCRGFASVGEMNEHMIECWNRRVRPCDEVVILGDLSWGDAARTTEILERLNGRLYLVRGNHDRYLKDPAFDASRFEWIRDYAELSDNRRKVVLSHYPMACYNGQYRLDEQGSPRSYMLHGHIHDTMDQALLDAWQDMASSTMVTDPGGRRRPVPCHLINCFCQYSGYTPLTLDEWIETDRKRRETQKEREFDGETGVKEGCQGAVCPDQGHIPAQDPGR</sequence>
<dbReference type="EMBL" id="CP011391">
    <property type="protein sequence ID" value="AMK53555.1"/>
    <property type="molecule type" value="Genomic_DNA"/>
</dbReference>
<feature type="compositionally biased region" description="Basic and acidic residues" evidence="2">
    <location>
        <begin position="203"/>
        <end position="216"/>
    </location>
</feature>
<dbReference type="InterPro" id="IPR029052">
    <property type="entry name" value="Metallo-depent_PP-like"/>
</dbReference>
<keyword evidence="5" id="KW-1185">Reference proteome</keyword>
<feature type="region of interest" description="Disordered" evidence="2">
    <location>
        <begin position="203"/>
        <end position="238"/>
    </location>
</feature>
<feature type="domain" description="Calcineurin-like phosphoesterase" evidence="3">
    <location>
        <begin position="36"/>
        <end position="147"/>
    </location>
</feature>
<proteinExistence type="inferred from homology"/>
<comment type="similarity">
    <text evidence="1">Belongs to the metallophosphoesterase superfamily. YfcE family.</text>
</comment>
<dbReference type="STRING" id="1702221.AALO17_04210"/>
<accession>A0A140DSC8</accession>
<evidence type="ECO:0000259" key="3">
    <source>
        <dbReference type="Pfam" id="PF12850"/>
    </source>
</evidence>
<dbReference type="OrthoDB" id="5380073at2"/>
<dbReference type="KEGG" id="fro:AALO17_04210"/>
<reference evidence="4 5" key="1">
    <citation type="journal article" date="2016" name="Gut Pathog.">
        <title>Whole genome sequencing of "Faecalibaculum rodentium" ALO17, isolated from C57BL/6J laboratory mouse feces.</title>
        <authorList>
            <person name="Lim S."/>
            <person name="Chang D.H."/>
            <person name="Ahn S."/>
            <person name="Kim B.C."/>
        </authorList>
    </citation>
    <scope>NUCLEOTIDE SEQUENCE [LARGE SCALE GENOMIC DNA]</scope>
    <source>
        <strain evidence="4 5">Alo17</strain>
    </source>
</reference>
<name>A0A140DSC8_9FIRM</name>
<dbReference type="Proteomes" id="UP000069771">
    <property type="component" value="Chromosome"/>
</dbReference>
<dbReference type="Pfam" id="PF12850">
    <property type="entry name" value="Metallophos_2"/>
    <property type="match status" value="1"/>
</dbReference>
<dbReference type="SUPFAM" id="SSF56300">
    <property type="entry name" value="Metallo-dependent phosphatases"/>
    <property type="match status" value="1"/>
</dbReference>
<dbReference type="GeneID" id="78477274"/>
<protein>
    <submittedName>
        <fullName evidence="4">Phosphoesterase</fullName>
    </submittedName>
</protein>
<evidence type="ECO:0000256" key="2">
    <source>
        <dbReference type="SAM" id="MobiDB-lite"/>
    </source>
</evidence>
<dbReference type="Gene3D" id="3.60.21.10">
    <property type="match status" value="1"/>
</dbReference>
<organism evidence="4 5">
    <name type="scientific">Faecalibaculum rodentium</name>
    <dbReference type="NCBI Taxonomy" id="1702221"/>
    <lineage>
        <taxon>Bacteria</taxon>
        <taxon>Bacillati</taxon>
        <taxon>Bacillota</taxon>
        <taxon>Erysipelotrichia</taxon>
        <taxon>Erysipelotrichales</taxon>
        <taxon>Erysipelotrichaceae</taxon>
        <taxon>Faecalibaculum</taxon>
    </lineage>
</organism>
<dbReference type="RefSeq" id="WP_082743181.1">
    <property type="nucleotide sequence ID" value="NZ_CAMTBT010000026.1"/>
</dbReference>
<gene>
    <name evidence="4" type="ORF">AALO17_04210</name>
</gene>